<proteinExistence type="predicted"/>
<protein>
    <recommendedName>
        <fullName evidence="8">3'-5' exonuclease</fullName>
    </recommendedName>
    <alternativeName>
        <fullName evidence="9">Werner Syndrome-like exonuclease</fullName>
    </alternativeName>
</protein>
<dbReference type="Pfam" id="PF01612">
    <property type="entry name" value="DNA_pol_A_exo1"/>
    <property type="match status" value="1"/>
</dbReference>
<dbReference type="SUPFAM" id="SSF53098">
    <property type="entry name" value="Ribonuclease H-like"/>
    <property type="match status" value="1"/>
</dbReference>
<evidence type="ECO:0000256" key="8">
    <source>
        <dbReference type="ARBA" id="ARBA00040531"/>
    </source>
</evidence>
<dbReference type="EMBL" id="JASJQH010007577">
    <property type="protein sequence ID" value="KAK9704225.1"/>
    <property type="molecule type" value="Genomic_DNA"/>
</dbReference>
<feature type="domain" description="3'-5' exonuclease" evidence="10">
    <location>
        <begin position="146"/>
        <end position="327"/>
    </location>
</feature>
<evidence type="ECO:0000256" key="3">
    <source>
        <dbReference type="ARBA" id="ARBA00022723"/>
    </source>
</evidence>
<name>A0ABR2VVN8_9FUNG</name>
<dbReference type="InterPro" id="IPR012337">
    <property type="entry name" value="RNaseH-like_sf"/>
</dbReference>
<evidence type="ECO:0000256" key="2">
    <source>
        <dbReference type="ARBA" id="ARBA00022722"/>
    </source>
</evidence>
<evidence type="ECO:0000256" key="9">
    <source>
        <dbReference type="ARBA" id="ARBA00042761"/>
    </source>
</evidence>
<keyword evidence="7" id="KW-0539">Nucleus</keyword>
<sequence length="333" mass="37798">MLLRDPFFVRGFQLKVNTLLFHWSKRQVGVYPNHTNALSCPQVRLIGGRSAKKGLEVNKKQKLKEVAASEVATSWGLANLLRRKKSPSTKKIDLPSKEALSRKMPQRKVLNAYAPKPIPQRRERHTCDGSNELTPTYYKELKKLPVYLVKNEKHLQEAMKLLMLTFNTNRQIKPFVGFDTEHPLRGKVAIIQFANDQIALVIQVRPIMQKTGNVFPKILKDFLENKKILKVGVNSTGDSVSLHRSYGVRCNGIRNIEELARVEGLERQRLGLKRLSIECSIGMGVLKGTNARKLWGATTLLNSEILYAVKDALASYRIFSRLVNSSDNKSRIL</sequence>
<evidence type="ECO:0000256" key="1">
    <source>
        <dbReference type="ARBA" id="ARBA00004123"/>
    </source>
</evidence>
<dbReference type="PANTHER" id="PTHR13620">
    <property type="entry name" value="3-5 EXONUCLEASE"/>
    <property type="match status" value="1"/>
</dbReference>
<evidence type="ECO:0000313" key="12">
    <source>
        <dbReference type="Proteomes" id="UP001479436"/>
    </source>
</evidence>
<keyword evidence="2" id="KW-0540">Nuclease</keyword>
<organism evidence="11 12">
    <name type="scientific">Basidiobolus ranarum</name>
    <dbReference type="NCBI Taxonomy" id="34480"/>
    <lineage>
        <taxon>Eukaryota</taxon>
        <taxon>Fungi</taxon>
        <taxon>Fungi incertae sedis</taxon>
        <taxon>Zoopagomycota</taxon>
        <taxon>Entomophthoromycotina</taxon>
        <taxon>Basidiobolomycetes</taxon>
        <taxon>Basidiobolales</taxon>
        <taxon>Basidiobolaceae</taxon>
        <taxon>Basidiobolus</taxon>
    </lineage>
</organism>
<dbReference type="InterPro" id="IPR051132">
    <property type="entry name" value="3-5_Exonuclease_domain"/>
</dbReference>
<keyword evidence="12" id="KW-1185">Reference proteome</keyword>
<evidence type="ECO:0000256" key="6">
    <source>
        <dbReference type="ARBA" id="ARBA00022842"/>
    </source>
</evidence>
<dbReference type="InterPro" id="IPR036397">
    <property type="entry name" value="RNaseH_sf"/>
</dbReference>
<evidence type="ECO:0000259" key="10">
    <source>
        <dbReference type="SMART" id="SM00474"/>
    </source>
</evidence>
<accession>A0ABR2VVN8</accession>
<reference evidence="11 12" key="1">
    <citation type="submission" date="2023-04" db="EMBL/GenBank/DDBJ databases">
        <title>Genome of Basidiobolus ranarum AG-B5.</title>
        <authorList>
            <person name="Stajich J.E."/>
            <person name="Carter-House D."/>
            <person name="Gryganskyi A."/>
        </authorList>
    </citation>
    <scope>NUCLEOTIDE SEQUENCE [LARGE SCALE GENOMIC DNA]</scope>
    <source>
        <strain evidence="11 12">AG-B5</strain>
    </source>
</reference>
<keyword evidence="3" id="KW-0479">Metal-binding</keyword>
<keyword evidence="4" id="KW-0378">Hydrolase</keyword>
<keyword evidence="6" id="KW-0460">Magnesium</keyword>
<dbReference type="SMART" id="SM00474">
    <property type="entry name" value="35EXOc"/>
    <property type="match status" value="1"/>
</dbReference>
<gene>
    <name evidence="11" type="ORF">K7432_010316</name>
</gene>
<evidence type="ECO:0000256" key="5">
    <source>
        <dbReference type="ARBA" id="ARBA00022839"/>
    </source>
</evidence>
<evidence type="ECO:0000256" key="4">
    <source>
        <dbReference type="ARBA" id="ARBA00022801"/>
    </source>
</evidence>
<dbReference type="InterPro" id="IPR002562">
    <property type="entry name" value="3'-5'_exonuclease_dom"/>
</dbReference>
<dbReference type="Gene3D" id="3.30.420.10">
    <property type="entry name" value="Ribonuclease H-like superfamily/Ribonuclease H"/>
    <property type="match status" value="1"/>
</dbReference>
<comment type="subcellular location">
    <subcellularLocation>
        <location evidence="1">Nucleus</location>
    </subcellularLocation>
</comment>
<dbReference type="Proteomes" id="UP001479436">
    <property type="component" value="Unassembled WGS sequence"/>
</dbReference>
<comment type="caution">
    <text evidence="11">The sequence shown here is derived from an EMBL/GenBank/DDBJ whole genome shotgun (WGS) entry which is preliminary data.</text>
</comment>
<evidence type="ECO:0000313" key="11">
    <source>
        <dbReference type="EMBL" id="KAK9704225.1"/>
    </source>
</evidence>
<dbReference type="PANTHER" id="PTHR13620:SF109">
    <property type="entry name" value="3'-5' EXONUCLEASE"/>
    <property type="match status" value="1"/>
</dbReference>
<evidence type="ECO:0000256" key="7">
    <source>
        <dbReference type="ARBA" id="ARBA00023242"/>
    </source>
</evidence>
<keyword evidence="5" id="KW-0269">Exonuclease</keyword>